<evidence type="ECO:0000259" key="5">
    <source>
        <dbReference type="PROSITE" id="PS00622"/>
    </source>
</evidence>
<dbReference type="InterPro" id="IPR013324">
    <property type="entry name" value="RNA_pol_sigma_r3/r4-like"/>
</dbReference>
<dbReference type="Gene3D" id="1.10.10.10">
    <property type="entry name" value="Winged helix-like DNA-binding domain superfamily/Winged helix DNA-binding domain"/>
    <property type="match status" value="1"/>
</dbReference>
<dbReference type="PROSITE" id="PS00622">
    <property type="entry name" value="HTH_LUXR_1"/>
    <property type="match status" value="1"/>
</dbReference>
<dbReference type="GO" id="GO:0006352">
    <property type="term" value="P:DNA-templated transcription initiation"/>
    <property type="evidence" value="ECO:0007669"/>
    <property type="project" value="InterPro"/>
</dbReference>
<protein>
    <submittedName>
        <fullName evidence="6">ECF RNA polymerase sigma factor SigW</fullName>
    </submittedName>
</protein>
<keyword evidence="4" id="KW-0804">Transcription</keyword>
<keyword evidence="2" id="KW-0805">Transcription regulation</keyword>
<dbReference type="SUPFAM" id="SSF88659">
    <property type="entry name" value="Sigma3 and sigma4 domains of RNA polymerase sigma factors"/>
    <property type="match status" value="1"/>
</dbReference>
<dbReference type="InterPro" id="IPR039425">
    <property type="entry name" value="RNA_pol_sigma-70-like"/>
</dbReference>
<feature type="domain" description="HTH luxR-type" evidence="5">
    <location>
        <begin position="151"/>
        <end position="178"/>
    </location>
</feature>
<accession>A0A7K0BVK0</accession>
<gene>
    <name evidence="6" type="primary">sigW_4</name>
    <name evidence="6" type="ORF">ACRB68_29850</name>
</gene>
<dbReference type="Pfam" id="PF04542">
    <property type="entry name" value="Sigma70_r2"/>
    <property type="match status" value="1"/>
</dbReference>
<dbReference type="CDD" id="cd06171">
    <property type="entry name" value="Sigma70_r4"/>
    <property type="match status" value="1"/>
</dbReference>
<dbReference type="InterPro" id="IPR036388">
    <property type="entry name" value="WH-like_DNA-bd_sf"/>
</dbReference>
<name>A0A7K0BVK0_9ACTN</name>
<dbReference type="EMBL" id="WEGH01000002">
    <property type="protein sequence ID" value="MQY04922.1"/>
    <property type="molecule type" value="Genomic_DNA"/>
</dbReference>
<dbReference type="RefSeq" id="WP_153533066.1">
    <property type="nucleotide sequence ID" value="NZ_WEGH01000002.1"/>
</dbReference>
<dbReference type="GO" id="GO:0003677">
    <property type="term" value="F:DNA binding"/>
    <property type="evidence" value="ECO:0007669"/>
    <property type="project" value="InterPro"/>
</dbReference>
<dbReference type="PANTHER" id="PTHR43133:SF25">
    <property type="entry name" value="RNA POLYMERASE SIGMA FACTOR RFAY-RELATED"/>
    <property type="match status" value="1"/>
</dbReference>
<evidence type="ECO:0000256" key="4">
    <source>
        <dbReference type="ARBA" id="ARBA00023163"/>
    </source>
</evidence>
<dbReference type="InterPro" id="IPR007627">
    <property type="entry name" value="RNA_pol_sigma70_r2"/>
</dbReference>
<dbReference type="NCBIfam" id="TIGR02937">
    <property type="entry name" value="sigma70-ECF"/>
    <property type="match status" value="1"/>
</dbReference>
<evidence type="ECO:0000256" key="3">
    <source>
        <dbReference type="ARBA" id="ARBA00023082"/>
    </source>
</evidence>
<dbReference type="InterPro" id="IPR000792">
    <property type="entry name" value="Tscrpt_reg_LuxR_C"/>
</dbReference>
<dbReference type="Proteomes" id="UP000487268">
    <property type="component" value="Unassembled WGS sequence"/>
</dbReference>
<reference evidence="6 7" key="1">
    <citation type="submission" date="2019-10" db="EMBL/GenBank/DDBJ databases">
        <title>Actinomadura rubteroloni sp. nov. and Actinomadura macrotermitis sp. nov., isolated from the gut of fungus growing-termite Macrotermes natalensis.</title>
        <authorList>
            <person name="Benndorf R."/>
            <person name="Martin K."/>
            <person name="Kuefner M."/>
            <person name="De Beer W."/>
            <person name="Kaster A.-K."/>
            <person name="Vollmers J."/>
            <person name="Poulsen M."/>
            <person name="Beemelmanns C."/>
        </authorList>
    </citation>
    <scope>NUCLEOTIDE SEQUENCE [LARGE SCALE GENOMIC DNA]</scope>
    <source>
        <strain evidence="6 7">RB68</strain>
    </source>
</reference>
<dbReference type="InterPro" id="IPR013249">
    <property type="entry name" value="RNA_pol_sigma70_r4_t2"/>
</dbReference>
<comment type="caution">
    <text evidence="6">The sequence shown here is derived from an EMBL/GenBank/DDBJ whole genome shotgun (WGS) entry which is preliminary data.</text>
</comment>
<evidence type="ECO:0000256" key="1">
    <source>
        <dbReference type="ARBA" id="ARBA00010641"/>
    </source>
</evidence>
<dbReference type="Gene3D" id="1.10.1740.10">
    <property type="match status" value="1"/>
</dbReference>
<dbReference type="OrthoDB" id="5518337at2"/>
<dbReference type="InterPro" id="IPR014284">
    <property type="entry name" value="RNA_pol_sigma-70_dom"/>
</dbReference>
<dbReference type="PANTHER" id="PTHR43133">
    <property type="entry name" value="RNA POLYMERASE ECF-TYPE SIGMA FACTO"/>
    <property type="match status" value="1"/>
</dbReference>
<keyword evidence="7" id="KW-1185">Reference proteome</keyword>
<dbReference type="GO" id="GO:0016987">
    <property type="term" value="F:sigma factor activity"/>
    <property type="evidence" value="ECO:0007669"/>
    <property type="project" value="UniProtKB-KW"/>
</dbReference>
<keyword evidence="3" id="KW-0731">Sigma factor</keyword>
<evidence type="ECO:0000256" key="2">
    <source>
        <dbReference type="ARBA" id="ARBA00023015"/>
    </source>
</evidence>
<evidence type="ECO:0000313" key="7">
    <source>
        <dbReference type="Proteomes" id="UP000487268"/>
    </source>
</evidence>
<sequence length="198" mass="21285">MIAPPEAPPGDAGVIGRSRDEPELFGAIFDAYFAEIHRYLARRLDAHTADDLAAETFAVAFRGRDRYDLSRPNARPWLYGIATNLAGRHRRDERRKLTALARVGPGAAAAGHEDAVAARVTAEGVRGPLARAVAALPAGQRDVLLLVVLGGLSYEEVAVALDVPFGTVSSRLNRARKKLRKALGDTDPLLDDQEGASR</sequence>
<evidence type="ECO:0000313" key="6">
    <source>
        <dbReference type="EMBL" id="MQY04922.1"/>
    </source>
</evidence>
<dbReference type="InterPro" id="IPR013325">
    <property type="entry name" value="RNA_pol_sigma_r2"/>
</dbReference>
<dbReference type="AlphaFoldDB" id="A0A7K0BVK0"/>
<organism evidence="6 7">
    <name type="scientific">Actinomadura macrotermitis</name>
    <dbReference type="NCBI Taxonomy" id="2585200"/>
    <lineage>
        <taxon>Bacteria</taxon>
        <taxon>Bacillati</taxon>
        <taxon>Actinomycetota</taxon>
        <taxon>Actinomycetes</taxon>
        <taxon>Streptosporangiales</taxon>
        <taxon>Thermomonosporaceae</taxon>
        <taxon>Actinomadura</taxon>
    </lineage>
</organism>
<proteinExistence type="inferred from homology"/>
<dbReference type="Pfam" id="PF08281">
    <property type="entry name" value="Sigma70_r4_2"/>
    <property type="match status" value="1"/>
</dbReference>
<dbReference type="SUPFAM" id="SSF88946">
    <property type="entry name" value="Sigma2 domain of RNA polymerase sigma factors"/>
    <property type="match status" value="1"/>
</dbReference>
<comment type="similarity">
    <text evidence="1">Belongs to the sigma-70 factor family. ECF subfamily.</text>
</comment>